<dbReference type="PANTHER" id="PTHR45790">
    <property type="entry name" value="SIROHEME SYNTHASE-RELATED"/>
    <property type="match status" value="1"/>
</dbReference>
<dbReference type="InterPro" id="IPR006366">
    <property type="entry name" value="CobA/CysG_C"/>
</dbReference>
<dbReference type="Pfam" id="PF13241">
    <property type="entry name" value="NAD_binding_7"/>
    <property type="match status" value="1"/>
</dbReference>
<evidence type="ECO:0000313" key="15">
    <source>
        <dbReference type="Proteomes" id="UP000761534"/>
    </source>
</evidence>
<evidence type="ECO:0000259" key="12">
    <source>
        <dbReference type="Pfam" id="PF00590"/>
    </source>
</evidence>
<feature type="domain" description="Tetrapyrrole methylase" evidence="12">
    <location>
        <begin position="263"/>
        <end position="472"/>
    </location>
</feature>
<keyword evidence="3" id="KW-0028">Amino-acid biosynthesis</keyword>
<dbReference type="AlphaFoldDB" id="A0A642VC76"/>
<evidence type="ECO:0000256" key="6">
    <source>
        <dbReference type="ARBA" id="ARBA00023002"/>
    </source>
</evidence>
<evidence type="ECO:0000313" key="14">
    <source>
        <dbReference type="EMBL" id="KAA8915710.1"/>
    </source>
</evidence>
<evidence type="ECO:0008006" key="16">
    <source>
        <dbReference type="Google" id="ProtNLM"/>
    </source>
</evidence>
<dbReference type="Pfam" id="PF00590">
    <property type="entry name" value="TP_methylase"/>
    <property type="match status" value="1"/>
</dbReference>
<dbReference type="InterPro" id="IPR012066">
    <property type="entry name" value="Met1_fungi"/>
</dbReference>
<sequence>MGLLTCQDVKDTVALVVGNSGLTNVRVKKLLEYGTQPIVVTCGKPLEELEGAQYLNRAYKADDLVTLGREEVENVVDSVYVTLPPAENALAREISRQCKRKRIPVNVADQPELCTFTLLSGHADGDFQVGVTTSGKGCRLANRLRRHIVNSLPSNVGEICSRVGDLKQKIQEEDLKDSIEHEEYIVGQDDDDAEQHSRFNDFVSERNESIQQRKKRRMRWLTQIVEYYPLEKLANIEVDDLAQQYTLSSPPTEAQRHTAQRGKISLVGAGPGSSSLLTTGALKCIHSADLILADKLVPQAVLDLIPRTTPVEIAKKFPGNAERAQQELLEMGMAGLREGKHVVRLKQGDPYIFGRGAEEYIYFSEQGYTPEVISGVTSALSAPLLANIPATHRNVADQLLVCTGTGRAGALPNLPEWVSSRTTVFLMALHRIQKVVDALVETKGWDINVPCAVIERSSCPDQRVIRTTLRHVAEAIEACGSRPPGLLVTGYSCEVIEKHGRKWIVEDGFTNDQ</sequence>
<dbReference type="FunFam" id="3.40.1010.10:FF:000006">
    <property type="entry name" value="Siroheme synthase, putative"/>
    <property type="match status" value="1"/>
</dbReference>
<dbReference type="PIRSF" id="PIRSF036555">
    <property type="entry name" value="SUMT_yeast"/>
    <property type="match status" value="1"/>
</dbReference>
<dbReference type="InterPro" id="IPR000878">
    <property type="entry name" value="4pyrrol_Mease"/>
</dbReference>
<keyword evidence="8" id="KW-0486">Methionine biosynthesis</keyword>
<dbReference type="InterPro" id="IPR050161">
    <property type="entry name" value="Siro_Cobalamin_biosynth"/>
</dbReference>
<keyword evidence="6" id="KW-0560">Oxidoreductase</keyword>
<evidence type="ECO:0000256" key="3">
    <source>
        <dbReference type="ARBA" id="ARBA00022605"/>
    </source>
</evidence>
<gene>
    <name evidence="14" type="ORF">TRICI_002153</name>
</gene>
<dbReference type="SUPFAM" id="SSF53790">
    <property type="entry name" value="Tetrapyrrole methylase"/>
    <property type="match status" value="1"/>
</dbReference>
<name>A0A642VC76_9ASCO</name>
<evidence type="ECO:0000256" key="10">
    <source>
        <dbReference type="ARBA" id="ARBA00052360"/>
    </source>
</evidence>
<dbReference type="GO" id="GO:0016491">
    <property type="term" value="F:oxidoreductase activity"/>
    <property type="evidence" value="ECO:0007669"/>
    <property type="project" value="UniProtKB-KW"/>
</dbReference>
<accession>A0A642VC76</accession>
<evidence type="ECO:0000256" key="5">
    <source>
        <dbReference type="ARBA" id="ARBA00022691"/>
    </source>
</evidence>
<keyword evidence="5" id="KW-0949">S-adenosyl-L-methionine</keyword>
<dbReference type="GO" id="GO:0004851">
    <property type="term" value="F:uroporphyrin-III C-methyltransferase activity"/>
    <property type="evidence" value="ECO:0007669"/>
    <property type="project" value="UniProtKB-EC"/>
</dbReference>
<feature type="domain" description="Siroheme synthase central" evidence="13">
    <location>
        <begin position="124"/>
        <end position="150"/>
    </location>
</feature>
<reference evidence="14" key="1">
    <citation type="journal article" date="2019" name="G3 (Bethesda)">
        <title>Genome Assemblies of Two Rare Opportunistic Yeast Pathogens: Diutina rugosa (syn. Candida rugosa) and Trichomonascus ciferrii (syn. Candida ciferrii).</title>
        <authorList>
            <person name="Mixao V."/>
            <person name="Saus E."/>
            <person name="Hansen A.P."/>
            <person name="Lass-Florl C."/>
            <person name="Gabaldon T."/>
        </authorList>
    </citation>
    <scope>NUCLEOTIDE SEQUENCE</scope>
    <source>
        <strain evidence="14">CBS 4856</strain>
    </source>
</reference>
<dbReference type="EMBL" id="SWFS01000149">
    <property type="protein sequence ID" value="KAA8915710.1"/>
    <property type="molecule type" value="Genomic_DNA"/>
</dbReference>
<dbReference type="Gene3D" id="3.40.1010.10">
    <property type="entry name" value="Cobalt-precorrin-4 Transmethylase, Domain 1"/>
    <property type="match status" value="1"/>
</dbReference>
<dbReference type="PANTHER" id="PTHR45790:SF6">
    <property type="entry name" value="UROPORPHYRINOGEN-III C-METHYLTRANSFERASE"/>
    <property type="match status" value="1"/>
</dbReference>
<evidence type="ECO:0000256" key="9">
    <source>
        <dbReference type="ARBA" id="ARBA00023244"/>
    </source>
</evidence>
<dbReference type="OrthoDB" id="508204at2759"/>
<evidence type="ECO:0000256" key="11">
    <source>
        <dbReference type="ARBA" id="ARBA00055636"/>
    </source>
</evidence>
<evidence type="ECO:0000256" key="2">
    <source>
        <dbReference type="ARBA" id="ARBA00022603"/>
    </source>
</evidence>
<comment type="caution">
    <text evidence="14">The sequence shown here is derived from an EMBL/GenBank/DDBJ whole genome shotgun (WGS) entry which is preliminary data.</text>
</comment>
<keyword evidence="2" id="KW-0489">Methyltransferase</keyword>
<dbReference type="InterPro" id="IPR035996">
    <property type="entry name" value="4pyrrol_Methylase_sf"/>
</dbReference>
<dbReference type="SUPFAM" id="SSF75615">
    <property type="entry name" value="Siroheme synthase middle domains-like"/>
    <property type="match status" value="1"/>
</dbReference>
<evidence type="ECO:0000256" key="4">
    <source>
        <dbReference type="ARBA" id="ARBA00022679"/>
    </source>
</evidence>
<protein>
    <recommendedName>
        <fullName evidence="16">Precorrin-2 dehydrogenase</fullName>
    </recommendedName>
</protein>
<evidence type="ECO:0000256" key="7">
    <source>
        <dbReference type="ARBA" id="ARBA00023027"/>
    </source>
</evidence>
<dbReference type="Gene3D" id="3.30.950.10">
    <property type="entry name" value="Methyltransferase, Cobalt-precorrin-4 Transmethylase, Domain 2"/>
    <property type="match status" value="1"/>
</dbReference>
<dbReference type="GO" id="GO:0032259">
    <property type="term" value="P:methylation"/>
    <property type="evidence" value="ECO:0007669"/>
    <property type="project" value="UniProtKB-KW"/>
</dbReference>
<dbReference type="FunFam" id="3.30.950.10:FF:000005">
    <property type="entry name" value="Uroporphyrin-III c-methyltransferase, putative"/>
    <property type="match status" value="1"/>
</dbReference>
<comment type="catalytic activity">
    <reaction evidence="10">
        <text>uroporphyrinogen III + 2 S-adenosyl-L-methionine = precorrin-2 + 2 S-adenosyl-L-homocysteine + H(+)</text>
        <dbReference type="Rhea" id="RHEA:32459"/>
        <dbReference type="ChEBI" id="CHEBI:15378"/>
        <dbReference type="ChEBI" id="CHEBI:57308"/>
        <dbReference type="ChEBI" id="CHEBI:57856"/>
        <dbReference type="ChEBI" id="CHEBI:58827"/>
        <dbReference type="ChEBI" id="CHEBI:59789"/>
        <dbReference type="EC" id="2.1.1.107"/>
    </reaction>
</comment>
<dbReference type="VEuPathDB" id="FungiDB:TRICI_002153"/>
<dbReference type="CDD" id="cd11642">
    <property type="entry name" value="SUMT"/>
    <property type="match status" value="1"/>
</dbReference>
<organism evidence="14 15">
    <name type="scientific">Trichomonascus ciferrii</name>
    <dbReference type="NCBI Taxonomy" id="44093"/>
    <lineage>
        <taxon>Eukaryota</taxon>
        <taxon>Fungi</taxon>
        <taxon>Dikarya</taxon>
        <taxon>Ascomycota</taxon>
        <taxon>Saccharomycotina</taxon>
        <taxon>Dipodascomycetes</taxon>
        <taxon>Dipodascales</taxon>
        <taxon>Trichomonascaceae</taxon>
        <taxon>Trichomonascus</taxon>
        <taxon>Trichomonascus ciferrii complex</taxon>
    </lineage>
</organism>
<dbReference type="InterPro" id="IPR014776">
    <property type="entry name" value="4pyrrole_Mease_sub2"/>
</dbReference>
<proteinExistence type="inferred from homology"/>
<dbReference type="Pfam" id="PF14824">
    <property type="entry name" value="Sirohm_synth_M"/>
    <property type="match status" value="1"/>
</dbReference>
<keyword evidence="15" id="KW-1185">Reference proteome</keyword>
<dbReference type="InterPro" id="IPR014777">
    <property type="entry name" value="4pyrrole_Mease_sub1"/>
</dbReference>
<evidence type="ECO:0000256" key="1">
    <source>
        <dbReference type="ARBA" id="ARBA00005879"/>
    </source>
</evidence>
<dbReference type="Proteomes" id="UP000761534">
    <property type="component" value="Unassembled WGS sequence"/>
</dbReference>
<keyword evidence="9" id="KW-0627">Porphyrin biosynthesis</keyword>
<dbReference type="GO" id="GO:0000103">
    <property type="term" value="P:sulfate assimilation"/>
    <property type="evidence" value="ECO:0007669"/>
    <property type="project" value="InterPro"/>
</dbReference>
<comment type="similarity">
    <text evidence="1">Belongs to the precorrin methyltransferase family.</text>
</comment>
<keyword evidence="4" id="KW-0808">Transferase</keyword>
<dbReference type="InterPro" id="IPR028281">
    <property type="entry name" value="Sirohaem_synthase_central"/>
</dbReference>
<evidence type="ECO:0000259" key="13">
    <source>
        <dbReference type="Pfam" id="PF14824"/>
    </source>
</evidence>
<evidence type="ECO:0000256" key="8">
    <source>
        <dbReference type="ARBA" id="ARBA00023167"/>
    </source>
</evidence>
<dbReference type="Gene3D" id="3.40.50.720">
    <property type="entry name" value="NAD(P)-binding Rossmann-like Domain"/>
    <property type="match status" value="1"/>
</dbReference>
<keyword evidence="7" id="KW-0520">NAD</keyword>
<dbReference type="GO" id="GO:0019354">
    <property type="term" value="P:siroheme biosynthetic process"/>
    <property type="evidence" value="ECO:0007669"/>
    <property type="project" value="InterPro"/>
</dbReference>
<dbReference type="GO" id="GO:0009086">
    <property type="term" value="P:methionine biosynthetic process"/>
    <property type="evidence" value="ECO:0007669"/>
    <property type="project" value="UniProtKB-KW"/>
</dbReference>
<comment type="function">
    <text evidence="11">Siroheme synthase involved in methionine biosynthesis.</text>
</comment>